<gene>
    <name evidence="2" type="ORF">GALMADRAFT_1176511</name>
</gene>
<dbReference type="SMART" id="SM00220">
    <property type="entry name" value="S_TKc"/>
    <property type="match status" value="1"/>
</dbReference>
<dbReference type="InterPro" id="IPR011009">
    <property type="entry name" value="Kinase-like_dom_sf"/>
</dbReference>
<dbReference type="OrthoDB" id="5987198at2759"/>
<dbReference type="InterPro" id="IPR000719">
    <property type="entry name" value="Prot_kinase_dom"/>
</dbReference>
<feature type="domain" description="Protein kinase" evidence="1">
    <location>
        <begin position="48"/>
        <end position="352"/>
    </location>
</feature>
<accession>A0A067TJF8</accession>
<protein>
    <recommendedName>
        <fullName evidence="1">Protein kinase domain-containing protein</fullName>
    </recommendedName>
</protein>
<dbReference type="Proteomes" id="UP000027222">
    <property type="component" value="Unassembled WGS sequence"/>
</dbReference>
<evidence type="ECO:0000313" key="2">
    <source>
        <dbReference type="EMBL" id="KDR80044.1"/>
    </source>
</evidence>
<sequence>MDEQKTDGNKPSGLLLPSERFWVNIQPLLLKHGYRLRPRYDPDWVPSWIKQKTLSTYDPASCPDAISTRWPNLLDAVRVSDGTKVVVKKVYTHEDIPVLEFLTSPKLLADPRNNTVPILDVIPLPNDDVFTLIVMPFLYNFESDLTPFRHVSEVLDALKQFIQGLAFLHEQRIAHRDICYLNLMMDPTKVIPGGFHFVKRYLQDDLRTWIVFRDRRSVSPVKYYIVDYEFARFYAPGEKSIGRMGQDRTVPEMSNTIPYDPFKTDVYQLGRTIPRLSDAYDGLDFLKPLGNAMTEQDPEKRVTAAEAFERYLELVSSLNKAHLSRRIWPRNKSRPERLTIIFSSFWRRHFMLLFPGRS</sequence>
<dbReference type="Gene3D" id="1.10.510.10">
    <property type="entry name" value="Transferase(Phosphotransferase) domain 1"/>
    <property type="match status" value="1"/>
</dbReference>
<evidence type="ECO:0000259" key="1">
    <source>
        <dbReference type="PROSITE" id="PS50011"/>
    </source>
</evidence>
<dbReference type="STRING" id="685588.A0A067TJF8"/>
<dbReference type="GO" id="GO:0005524">
    <property type="term" value="F:ATP binding"/>
    <property type="evidence" value="ECO:0007669"/>
    <property type="project" value="InterPro"/>
</dbReference>
<dbReference type="PROSITE" id="PS50011">
    <property type="entry name" value="PROTEIN_KINASE_DOM"/>
    <property type="match status" value="1"/>
</dbReference>
<dbReference type="HOGENOM" id="CLU_044121_2_1_1"/>
<dbReference type="SUPFAM" id="SSF56112">
    <property type="entry name" value="Protein kinase-like (PK-like)"/>
    <property type="match status" value="1"/>
</dbReference>
<proteinExistence type="predicted"/>
<dbReference type="EMBL" id="KL142372">
    <property type="protein sequence ID" value="KDR80044.1"/>
    <property type="molecule type" value="Genomic_DNA"/>
</dbReference>
<dbReference type="GO" id="GO:0004672">
    <property type="term" value="F:protein kinase activity"/>
    <property type="evidence" value="ECO:0007669"/>
    <property type="project" value="InterPro"/>
</dbReference>
<name>A0A067TJF8_GALM3</name>
<keyword evidence="3" id="KW-1185">Reference proteome</keyword>
<reference evidence="3" key="1">
    <citation type="journal article" date="2014" name="Proc. Natl. Acad. Sci. U.S.A.">
        <title>Extensive sampling of basidiomycete genomes demonstrates inadequacy of the white-rot/brown-rot paradigm for wood decay fungi.</title>
        <authorList>
            <person name="Riley R."/>
            <person name="Salamov A.A."/>
            <person name="Brown D.W."/>
            <person name="Nagy L.G."/>
            <person name="Floudas D."/>
            <person name="Held B.W."/>
            <person name="Levasseur A."/>
            <person name="Lombard V."/>
            <person name="Morin E."/>
            <person name="Otillar R."/>
            <person name="Lindquist E.A."/>
            <person name="Sun H."/>
            <person name="LaButti K.M."/>
            <person name="Schmutz J."/>
            <person name="Jabbour D."/>
            <person name="Luo H."/>
            <person name="Baker S.E."/>
            <person name="Pisabarro A.G."/>
            <person name="Walton J.D."/>
            <person name="Blanchette R.A."/>
            <person name="Henrissat B."/>
            <person name="Martin F."/>
            <person name="Cullen D."/>
            <person name="Hibbett D.S."/>
            <person name="Grigoriev I.V."/>
        </authorList>
    </citation>
    <scope>NUCLEOTIDE SEQUENCE [LARGE SCALE GENOMIC DNA]</scope>
    <source>
        <strain evidence="3">CBS 339.88</strain>
    </source>
</reference>
<organism evidence="2 3">
    <name type="scientific">Galerina marginata (strain CBS 339.88)</name>
    <dbReference type="NCBI Taxonomy" id="685588"/>
    <lineage>
        <taxon>Eukaryota</taxon>
        <taxon>Fungi</taxon>
        <taxon>Dikarya</taxon>
        <taxon>Basidiomycota</taxon>
        <taxon>Agaricomycotina</taxon>
        <taxon>Agaricomycetes</taxon>
        <taxon>Agaricomycetidae</taxon>
        <taxon>Agaricales</taxon>
        <taxon>Agaricineae</taxon>
        <taxon>Strophariaceae</taxon>
        <taxon>Galerina</taxon>
    </lineage>
</organism>
<evidence type="ECO:0000313" key="3">
    <source>
        <dbReference type="Proteomes" id="UP000027222"/>
    </source>
</evidence>
<dbReference type="AlphaFoldDB" id="A0A067TJF8"/>